<gene>
    <name evidence="2" type="ORF">FA13DRAFT_1310258</name>
</gene>
<sequence>MNGLQSDGQYAARHVPHPTYPKLGAQGFSKEGNLAKVHHLHSTRAGDEVSPTQGSKSAAVMPKGISPQVWHTFISDILSAWSNLGYGDSVSVSCERGQLWWTPEEQHALLNFIALVDMWSNLAFRAHRARLIVLGVDKAPDAQAEVSNRREIKFGVYLAPLDADPLVLDVDEAAEHASFIRFYCDWLGVARVGTEPDVYVRNLLAPR</sequence>
<name>A0A4Y7R4P9_COPMI</name>
<proteinExistence type="predicted"/>
<dbReference type="AlphaFoldDB" id="A0A4Y7R4P9"/>
<dbReference type="Proteomes" id="UP000298030">
    <property type="component" value="Unassembled WGS sequence"/>
</dbReference>
<keyword evidence="3" id="KW-1185">Reference proteome</keyword>
<protein>
    <submittedName>
        <fullName evidence="2">Uncharacterized protein</fullName>
    </submittedName>
</protein>
<dbReference type="EMBL" id="QPFP01000656">
    <property type="protein sequence ID" value="TEB04038.1"/>
    <property type="molecule type" value="Genomic_DNA"/>
</dbReference>
<evidence type="ECO:0000313" key="2">
    <source>
        <dbReference type="EMBL" id="TEB04038.1"/>
    </source>
</evidence>
<organism evidence="2 3">
    <name type="scientific">Coprinellus micaceus</name>
    <name type="common">Glistening ink-cap mushroom</name>
    <name type="synonym">Coprinus micaceus</name>
    <dbReference type="NCBI Taxonomy" id="71717"/>
    <lineage>
        <taxon>Eukaryota</taxon>
        <taxon>Fungi</taxon>
        <taxon>Dikarya</taxon>
        <taxon>Basidiomycota</taxon>
        <taxon>Agaricomycotina</taxon>
        <taxon>Agaricomycetes</taxon>
        <taxon>Agaricomycetidae</taxon>
        <taxon>Agaricales</taxon>
        <taxon>Agaricineae</taxon>
        <taxon>Psathyrellaceae</taxon>
        <taxon>Coprinellus</taxon>
    </lineage>
</organism>
<reference evidence="2 3" key="1">
    <citation type="journal article" date="2019" name="Nat. Ecol. Evol.">
        <title>Megaphylogeny resolves global patterns of mushroom evolution.</title>
        <authorList>
            <person name="Varga T."/>
            <person name="Krizsan K."/>
            <person name="Foldi C."/>
            <person name="Dima B."/>
            <person name="Sanchez-Garcia M."/>
            <person name="Sanchez-Ramirez S."/>
            <person name="Szollosi G.J."/>
            <person name="Szarkandi J.G."/>
            <person name="Papp V."/>
            <person name="Albert L."/>
            <person name="Andreopoulos W."/>
            <person name="Angelini C."/>
            <person name="Antonin V."/>
            <person name="Barry K.W."/>
            <person name="Bougher N.L."/>
            <person name="Buchanan P."/>
            <person name="Buyck B."/>
            <person name="Bense V."/>
            <person name="Catcheside P."/>
            <person name="Chovatia M."/>
            <person name="Cooper J."/>
            <person name="Damon W."/>
            <person name="Desjardin D."/>
            <person name="Finy P."/>
            <person name="Geml J."/>
            <person name="Haridas S."/>
            <person name="Hughes K."/>
            <person name="Justo A."/>
            <person name="Karasinski D."/>
            <person name="Kautmanova I."/>
            <person name="Kiss B."/>
            <person name="Kocsube S."/>
            <person name="Kotiranta H."/>
            <person name="LaButti K.M."/>
            <person name="Lechner B.E."/>
            <person name="Liimatainen K."/>
            <person name="Lipzen A."/>
            <person name="Lukacs Z."/>
            <person name="Mihaltcheva S."/>
            <person name="Morgado L.N."/>
            <person name="Niskanen T."/>
            <person name="Noordeloos M.E."/>
            <person name="Ohm R.A."/>
            <person name="Ortiz-Santana B."/>
            <person name="Ovrebo C."/>
            <person name="Racz N."/>
            <person name="Riley R."/>
            <person name="Savchenko A."/>
            <person name="Shiryaev A."/>
            <person name="Soop K."/>
            <person name="Spirin V."/>
            <person name="Szebenyi C."/>
            <person name="Tomsovsky M."/>
            <person name="Tulloss R.E."/>
            <person name="Uehling J."/>
            <person name="Grigoriev I.V."/>
            <person name="Vagvolgyi C."/>
            <person name="Papp T."/>
            <person name="Martin F.M."/>
            <person name="Miettinen O."/>
            <person name="Hibbett D.S."/>
            <person name="Nagy L.G."/>
        </authorList>
    </citation>
    <scope>NUCLEOTIDE SEQUENCE [LARGE SCALE GENOMIC DNA]</scope>
    <source>
        <strain evidence="2 3">FP101781</strain>
    </source>
</reference>
<accession>A0A4Y7R4P9</accession>
<evidence type="ECO:0000313" key="3">
    <source>
        <dbReference type="Proteomes" id="UP000298030"/>
    </source>
</evidence>
<feature type="region of interest" description="Disordered" evidence="1">
    <location>
        <begin position="39"/>
        <end position="58"/>
    </location>
</feature>
<evidence type="ECO:0000256" key="1">
    <source>
        <dbReference type="SAM" id="MobiDB-lite"/>
    </source>
</evidence>
<comment type="caution">
    <text evidence="2">The sequence shown here is derived from an EMBL/GenBank/DDBJ whole genome shotgun (WGS) entry which is preliminary data.</text>
</comment>